<evidence type="ECO:0000256" key="2">
    <source>
        <dbReference type="ARBA" id="ARBA00022448"/>
    </source>
</evidence>
<keyword evidence="2" id="KW-0813">Transport</keyword>
<feature type="transmembrane region" description="Helical" evidence="7">
    <location>
        <begin position="107"/>
        <end position="129"/>
    </location>
</feature>
<evidence type="ECO:0000313" key="9">
    <source>
        <dbReference type="Proteomes" id="UP000195781"/>
    </source>
</evidence>
<keyword evidence="9" id="KW-1185">Reference proteome</keyword>
<feature type="transmembrane region" description="Helical" evidence="7">
    <location>
        <begin position="58"/>
        <end position="86"/>
    </location>
</feature>
<keyword evidence="4 7" id="KW-0812">Transmembrane</keyword>
<feature type="transmembrane region" description="Helical" evidence="7">
    <location>
        <begin position="359"/>
        <end position="377"/>
    </location>
</feature>
<evidence type="ECO:0000313" key="8">
    <source>
        <dbReference type="EMBL" id="OUN88978.1"/>
    </source>
</evidence>
<dbReference type="AlphaFoldDB" id="A0A1Y3XXD5"/>
<feature type="transmembrane region" description="Helical" evidence="7">
    <location>
        <begin position="149"/>
        <end position="166"/>
    </location>
</feature>
<dbReference type="EMBL" id="NFIE01000007">
    <property type="protein sequence ID" value="OUN88978.1"/>
    <property type="molecule type" value="Genomic_DNA"/>
</dbReference>
<reference evidence="9" key="1">
    <citation type="submission" date="2017-04" db="EMBL/GenBank/DDBJ databases">
        <title>Function of individual gut microbiota members based on whole genome sequencing of pure cultures obtained from chicken caecum.</title>
        <authorList>
            <person name="Medvecky M."/>
            <person name="Cejkova D."/>
            <person name="Polansky O."/>
            <person name="Karasova D."/>
            <person name="Kubasova T."/>
            <person name="Cizek A."/>
            <person name="Rychlik I."/>
        </authorList>
    </citation>
    <scope>NUCLEOTIDE SEQUENCE [LARGE SCALE GENOMIC DNA]</scope>
    <source>
        <strain evidence="9">An5</strain>
    </source>
</reference>
<keyword evidence="3" id="KW-1003">Cell membrane</keyword>
<gene>
    <name evidence="8" type="ORF">B5G02_04250</name>
</gene>
<feature type="transmembrane region" description="Helical" evidence="7">
    <location>
        <begin position="205"/>
        <end position="223"/>
    </location>
</feature>
<keyword evidence="6 7" id="KW-0472">Membrane</keyword>
<evidence type="ECO:0000256" key="6">
    <source>
        <dbReference type="ARBA" id="ARBA00023136"/>
    </source>
</evidence>
<feature type="transmembrane region" description="Helical" evidence="7">
    <location>
        <begin position="291"/>
        <end position="312"/>
    </location>
</feature>
<dbReference type="NCBIfam" id="TIGR00797">
    <property type="entry name" value="matE"/>
    <property type="match status" value="1"/>
</dbReference>
<dbReference type="CDD" id="cd13138">
    <property type="entry name" value="MATE_yoeA_like"/>
    <property type="match status" value="1"/>
</dbReference>
<dbReference type="OrthoDB" id="9806302at2"/>
<protein>
    <submittedName>
        <fullName evidence="8">MATE family efflux transporter</fullName>
    </submittedName>
</protein>
<evidence type="ECO:0000256" key="7">
    <source>
        <dbReference type="SAM" id="Phobius"/>
    </source>
</evidence>
<evidence type="ECO:0000256" key="3">
    <source>
        <dbReference type="ARBA" id="ARBA00022475"/>
    </source>
</evidence>
<dbReference type="Proteomes" id="UP000195781">
    <property type="component" value="Unassembled WGS sequence"/>
</dbReference>
<dbReference type="InterPro" id="IPR002528">
    <property type="entry name" value="MATE_fam"/>
</dbReference>
<feature type="transmembrane region" description="Helical" evidence="7">
    <location>
        <begin position="178"/>
        <end position="199"/>
    </location>
</feature>
<feature type="transmembrane region" description="Helical" evidence="7">
    <location>
        <begin position="243"/>
        <end position="263"/>
    </location>
</feature>
<name>A0A1Y3XXD5_9ACTN</name>
<comment type="subcellular location">
    <subcellularLocation>
        <location evidence="1">Cell membrane</location>
        <topology evidence="1">Multi-pass membrane protein</topology>
    </subcellularLocation>
</comment>
<dbReference type="PANTHER" id="PTHR43549">
    <property type="entry name" value="MULTIDRUG RESISTANCE PROTEIN YPNP-RELATED"/>
    <property type="match status" value="1"/>
</dbReference>
<sequence length="464" mass="49912">MLRRKQAHTAAASLDVTEGVIWQQLLLLCVPIFLSSFFQQAHALINTFILGQFGGKLALGGVQACASLFELAIGFSVGVGAGCAVISGQFFGSRDDERLSRSIHTAMTLALAGGLAISVAGVAFTPHILAAMGTPADLMPEAVPYARCYAAAMVCSLVLNMGSALLRSVGDTRTPAMIIASGCVINAALDILFVAVLHLEALGCGLATALTLTVNAAFMTRRLMRAQGAWRLDLRRLRIDGRICRSMLATGLPLGIQSSVYSFSNIILQSTVNTFGTDAVTGWGLSSRLDAIVWMVTEALGVSVTTFAAQNFGARNYERMRRGYHTSLAITVALVGSLSALLVAFVGPLSRIFIDDPAVTAYTTTMIHFIAPFYLFYSIVDNTSGAIRGSGESLRPMLLTILGTVVFRLIWLLAVVPLHHSIETMLMVYPVTWILTAILFVAYHHWGGWLHLAEKRAERRELAI</sequence>
<dbReference type="GO" id="GO:0005886">
    <property type="term" value="C:plasma membrane"/>
    <property type="evidence" value="ECO:0007669"/>
    <property type="project" value="UniProtKB-SubCell"/>
</dbReference>
<dbReference type="GO" id="GO:0015297">
    <property type="term" value="F:antiporter activity"/>
    <property type="evidence" value="ECO:0007669"/>
    <property type="project" value="InterPro"/>
</dbReference>
<dbReference type="PANTHER" id="PTHR43549:SF3">
    <property type="entry name" value="MULTIDRUG RESISTANCE PROTEIN YPNP-RELATED"/>
    <property type="match status" value="1"/>
</dbReference>
<organism evidence="8 9">
    <name type="scientific">[Collinsella] massiliensis</name>
    <dbReference type="NCBI Taxonomy" id="1232426"/>
    <lineage>
        <taxon>Bacteria</taxon>
        <taxon>Bacillati</taxon>
        <taxon>Actinomycetota</taxon>
        <taxon>Coriobacteriia</taxon>
        <taxon>Coriobacteriales</taxon>
        <taxon>Coriobacteriaceae</taxon>
        <taxon>Enorma</taxon>
    </lineage>
</organism>
<feature type="transmembrane region" description="Helical" evidence="7">
    <location>
        <begin position="398"/>
        <end position="420"/>
    </location>
</feature>
<comment type="caution">
    <text evidence="8">The sequence shown here is derived from an EMBL/GenBank/DDBJ whole genome shotgun (WGS) entry which is preliminary data.</text>
</comment>
<dbReference type="Pfam" id="PF01554">
    <property type="entry name" value="MatE"/>
    <property type="match status" value="2"/>
</dbReference>
<feature type="transmembrane region" description="Helical" evidence="7">
    <location>
        <begin position="324"/>
        <end position="347"/>
    </location>
</feature>
<evidence type="ECO:0000256" key="5">
    <source>
        <dbReference type="ARBA" id="ARBA00022989"/>
    </source>
</evidence>
<dbReference type="GO" id="GO:0042910">
    <property type="term" value="F:xenobiotic transmembrane transporter activity"/>
    <property type="evidence" value="ECO:0007669"/>
    <property type="project" value="InterPro"/>
</dbReference>
<dbReference type="PIRSF" id="PIRSF006603">
    <property type="entry name" value="DinF"/>
    <property type="match status" value="1"/>
</dbReference>
<feature type="transmembrane region" description="Helical" evidence="7">
    <location>
        <begin position="20"/>
        <end position="38"/>
    </location>
</feature>
<proteinExistence type="predicted"/>
<feature type="transmembrane region" description="Helical" evidence="7">
    <location>
        <begin position="426"/>
        <end position="446"/>
    </location>
</feature>
<accession>A0A1Y3XXD5</accession>
<keyword evidence="5 7" id="KW-1133">Transmembrane helix</keyword>
<evidence type="ECO:0000256" key="1">
    <source>
        <dbReference type="ARBA" id="ARBA00004651"/>
    </source>
</evidence>
<dbReference type="InterPro" id="IPR052031">
    <property type="entry name" value="Membrane_Transporter-Flippase"/>
</dbReference>
<dbReference type="InterPro" id="IPR048279">
    <property type="entry name" value="MdtK-like"/>
</dbReference>
<evidence type="ECO:0000256" key="4">
    <source>
        <dbReference type="ARBA" id="ARBA00022692"/>
    </source>
</evidence>
<dbReference type="RefSeq" id="WP_019238461.1">
    <property type="nucleotide sequence ID" value="NZ_CABKRW010000105.1"/>
</dbReference>